<evidence type="ECO:0000256" key="8">
    <source>
        <dbReference type="ARBA" id="ARBA00048283"/>
    </source>
</evidence>
<evidence type="ECO:0000256" key="5">
    <source>
        <dbReference type="ARBA" id="ARBA00043667"/>
    </source>
</evidence>
<comment type="catalytic activity">
    <reaction evidence="5">
        <text>a 1,2-diacyl-sn-glycerol + H2O = a 2-acylglycerol + a fatty acid + H(+)</text>
        <dbReference type="Rhea" id="RHEA:33275"/>
        <dbReference type="ChEBI" id="CHEBI:15377"/>
        <dbReference type="ChEBI" id="CHEBI:15378"/>
        <dbReference type="ChEBI" id="CHEBI:17389"/>
        <dbReference type="ChEBI" id="CHEBI:17815"/>
        <dbReference type="ChEBI" id="CHEBI:28868"/>
        <dbReference type="EC" id="3.1.1.116"/>
    </reaction>
</comment>
<comment type="catalytic activity">
    <reaction evidence="10">
        <text>1-octadecanoyl-2-(9Z-octadecenoyl)-sn-glycerol + H2O = 2-(9Z-octadecenoyl)-glycerol + octadecanoate + H(+)</text>
        <dbReference type="Rhea" id="RHEA:77103"/>
        <dbReference type="ChEBI" id="CHEBI:15377"/>
        <dbReference type="ChEBI" id="CHEBI:15378"/>
        <dbReference type="ChEBI" id="CHEBI:25629"/>
        <dbReference type="ChEBI" id="CHEBI:73990"/>
        <dbReference type="ChEBI" id="CHEBI:75468"/>
    </reaction>
</comment>
<evidence type="ECO:0000256" key="10">
    <source>
        <dbReference type="ARBA" id="ARBA00048513"/>
    </source>
</evidence>
<evidence type="ECO:0000259" key="12">
    <source>
        <dbReference type="Pfam" id="PF00561"/>
    </source>
</evidence>
<dbReference type="PANTHER" id="PTHR46118:SF4">
    <property type="entry name" value="PROTEIN ABHD11"/>
    <property type="match status" value="1"/>
</dbReference>
<protein>
    <recommendedName>
        <fullName evidence="7">sn-1-specific diacylglycerol lipase ABHD11</fullName>
        <ecNumber evidence="3">3.1.1.116</ecNumber>
    </recommendedName>
    <alternativeName>
        <fullName evidence="4">Alpha/beta hydrolase domain-containing protein 11</fullName>
    </alternativeName>
</protein>
<comment type="catalytic activity">
    <reaction evidence="11">
        <text>1-octadecanoyl-2-(5Z,8Z,11Z,14Z-eicosatetraenoyl)-sn-glycerol + H2O = 2-(5Z,8Z,11Z,14Z-eicosatetraenoyl)-glycerol + octadecanoate + H(+)</text>
        <dbReference type="Rhea" id="RHEA:38507"/>
        <dbReference type="ChEBI" id="CHEBI:15377"/>
        <dbReference type="ChEBI" id="CHEBI:15378"/>
        <dbReference type="ChEBI" id="CHEBI:25629"/>
        <dbReference type="ChEBI" id="CHEBI:52392"/>
        <dbReference type="ChEBI" id="CHEBI:75728"/>
    </reaction>
</comment>
<dbReference type="SUPFAM" id="SSF53474">
    <property type="entry name" value="alpha/beta-Hydrolases"/>
    <property type="match status" value="1"/>
</dbReference>
<dbReference type="Gene3D" id="3.40.50.1820">
    <property type="entry name" value="alpha/beta hydrolase"/>
    <property type="match status" value="2"/>
</dbReference>
<dbReference type="GO" id="GO:0005739">
    <property type="term" value="C:mitochondrion"/>
    <property type="evidence" value="ECO:0007669"/>
    <property type="project" value="TreeGrafter"/>
</dbReference>
<evidence type="ECO:0000256" key="1">
    <source>
        <dbReference type="ARBA" id="ARBA00008645"/>
    </source>
</evidence>
<name>A0A653CZD9_CALMS</name>
<comment type="catalytic activity">
    <reaction evidence="8">
        <text>1-octadecanoyl-2-(4Z,7Z,10Z,13Z,16Z,19Z-docosahexaenoyl)-sn-glycerol + H2O = 2-(4Z,7Z,10Z,13Z,16Z,19Z-docosahexaenoyl)-glycerol + octadecanoate + H(+)</text>
        <dbReference type="Rhea" id="RHEA:77107"/>
        <dbReference type="ChEBI" id="CHEBI:15377"/>
        <dbReference type="ChEBI" id="CHEBI:15378"/>
        <dbReference type="ChEBI" id="CHEBI:25629"/>
        <dbReference type="ChEBI" id="CHEBI:77129"/>
        <dbReference type="ChEBI" id="CHEBI:186738"/>
    </reaction>
</comment>
<accession>A0A653CZD9</accession>
<evidence type="ECO:0000256" key="4">
    <source>
        <dbReference type="ARBA" id="ARBA00042703"/>
    </source>
</evidence>
<proteinExistence type="inferred from homology"/>
<evidence type="ECO:0000256" key="3">
    <source>
        <dbReference type="ARBA" id="ARBA00026104"/>
    </source>
</evidence>
<dbReference type="InterPro" id="IPR000073">
    <property type="entry name" value="AB_hydrolase_1"/>
</dbReference>
<feature type="domain" description="AB hydrolase-1" evidence="12">
    <location>
        <begin position="59"/>
        <end position="159"/>
    </location>
</feature>
<evidence type="ECO:0000256" key="2">
    <source>
        <dbReference type="ARBA" id="ARBA00022801"/>
    </source>
</evidence>
<comment type="catalytic activity">
    <reaction evidence="6">
        <text>a 1,3-diacyl-sn-glycerol + H2O = a 1-acyl-sn-glycerol + a fatty acid + H(+)</text>
        <dbReference type="Rhea" id="RHEA:38503"/>
        <dbReference type="ChEBI" id="CHEBI:15377"/>
        <dbReference type="ChEBI" id="CHEBI:15378"/>
        <dbReference type="ChEBI" id="CHEBI:28868"/>
        <dbReference type="ChEBI" id="CHEBI:64683"/>
        <dbReference type="ChEBI" id="CHEBI:77272"/>
    </reaction>
</comment>
<comment type="catalytic activity">
    <reaction evidence="9">
        <text>1,2-didecanoylglycerol + H2O = decanoylglycerol + decanoate + H(+)</text>
        <dbReference type="Rhea" id="RHEA:48596"/>
        <dbReference type="ChEBI" id="CHEBI:11152"/>
        <dbReference type="ChEBI" id="CHEBI:15377"/>
        <dbReference type="ChEBI" id="CHEBI:15378"/>
        <dbReference type="ChEBI" id="CHEBI:27689"/>
        <dbReference type="ChEBI" id="CHEBI:90605"/>
    </reaction>
</comment>
<dbReference type="GO" id="GO:0052689">
    <property type="term" value="F:carboxylic ester hydrolase activity"/>
    <property type="evidence" value="ECO:0007669"/>
    <property type="project" value="TreeGrafter"/>
</dbReference>
<dbReference type="PANTHER" id="PTHR46118">
    <property type="entry name" value="PROTEIN ABHD11"/>
    <property type="match status" value="1"/>
</dbReference>
<evidence type="ECO:0000313" key="14">
    <source>
        <dbReference type="Proteomes" id="UP000410492"/>
    </source>
</evidence>
<comment type="similarity">
    <text evidence="1">Belongs to the AB hydrolase superfamily.</text>
</comment>
<dbReference type="EMBL" id="CAACVG010009433">
    <property type="protein sequence ID" value="VEN53242.1"/>
    <property type="molecule type" value="Genomic_DNA"/>
</dbReference>
<dbReference type="InterPro" id="IPR029058">
    <property type="entry name" value="AB_hydrolase_fold"/>
</dbReference>
<dbReference type="EC" id="3.1.1.116" evidence="3"/>
<dbReference type="Proteomes" id="UP000410492">
    <property type="component" value="Unassembled WGS sequence"/>
</dbReference>
<evidence type="ECO:0000256" key="6">
    <source>
        <dbReference type="ARBA" id="ARBA00043742"/>
    </source>
</evidence>
<dbReference type="Pfam" id="PF00561">
    <property type="entry name" value="Abhydrolase_1"/>
    <property type="match status" value="1"/>
</dbReference>
<evidence type="ECO:0000313" key="13">
    <source>
        <dbReference type="EMBL" id="VEN53242.1"/>
    </source>
</evidence>
<evidence type="ECO:0000256" key="11">
    <source>
        <dbReference type="ARBA" id="ARBA00048919"/>
    </source>
</evidence>
<keyword evidence="2" id="KW-0378">Hydrolase</keyword>
<gene>
    <name evidence="13" type="ORF">CALMAC_LOCUS13108</name>
</gene>
<sequence length="416" mass="46644">MFSTKFVPFNNILKSIPQISANTQIVFRLTTNADTLQPVNLSYATYESTTADRPSQAAPLVIMHGLFGSKSNWNSLSKVYQQKCNPQRKVIAVDARNHGDSPHSSEHTYAHLAADLKSLLNQLGVEKAAFMGHSMGGRAVMLFALKYPELVDRLIVGDISPIRNSPNLDSMPSLFQAMESVNLPSNVTMSQARSIVDEQLTKYMADKSLRAFLITNLVATHNGSYTWRINIPALMKNFNNIARFPMVNDVHYDGPVLFVAGGHSDFVHNGMKKLPQLLAFLKKLDIPETLSLSQARKVAAEKLIGFMKDPNAVMFLVTNLVQRSEGSYGWRFNINALLNNFEYISTFPIIHNITYDGPVLFVGGERSDFIQKSDYPKIQKLFPNAELTYIEGAGHWLHSEKPSEFLKITLDFLNRK</sequence>
<evidence type="ECO:0000256" key="9">
    <source>
        <dbReference type="ARBA" id="ARBA00048504"/>
    </source>
</evidence>
<dbReference type="PRINTS" id="PR00111">
    <property type="entry name" value="ABHYDROLASE"/>
</dbReference>
<keyword evidence="14" id="KW-1185">Reference proteome</keyword>
<organism evidence="13 14">
    <name type="scientific">Callosobruchus maculatus</name>
    <name type="common">Southern cowpea weevil</name>
    <name type="synonym">Pulse bruchid</name>
    <dbReference type="NCBI Taxonomy" id="64391"/>
    <lineage>
        <taxon>Eukaryota</taxon>
        <taxon>Metazoa</taxon>
        <taxon>Ecdysozoa</taxon>
        <taxon>Arthropoda</taxon>
        <taxon>Hexapoda</taxon>
        <taxon>Insecta</taxon>
        <taxon>Pterygota</taxon>
        <taxon>Neoptera</taxon>
        <taxon>Endopterygota</taxon>
        <taxon>Coleoptera</taxon>
        <taxon>Polyphaga</taxon>
        <taxon>Cucujiformia</taxon>
        <taxon>Chrysomeloidea</taxon>
        <taxon>Chrysomelidae</taxon>
        <taxon>Bruchinae</taxon>
        <taxon>Bruchini</taxon>
        <taxon>Callosobruchus</taxon>
    </lineage>
</organism>
<evidence type="ECO:0000256" key="7">
    <source>
        <dbReference type="ARBA" id="ARBA00044064"/>
    </source>
</evidence>
<dbReference type="OrthoDB" id="8119704at2759"/>
<reference evidence="13 14" key="1">
    <citation type="submission" date="2019-01" db="EMBL/GenBank/DDBJ databases">
        <authorList>
            <person name="Sayadi A."/>
        </authorList>
    </citation>
    <scope>NUCLEOTIDE SEQUENCE [LARGE SCALE GENOMIC DNA]</scope>
</reference>
<dbReference type="AlphaFoldDB" id="A0A653CZD9"/>